<proteinExistence type="predicted"/>
<keyword evidence="1" id="KW-0472">Membrane</keyword>
<dbReference type="EMBL" id="CP019401">
    <property type="protein sequence ID" value="AQU80702.1"/>
    <property type="molecule type" value="Genomic_DNA"/>
</dbReference>
<organism evidence="2 3">
    <name type="scientific">Planococcus faecalis</name>
    <dbReference type="NCBI Taxonomy" id="1598147"/>
    <lineage>
        <taxon>Bacteria</taxon>
        <taxon>Bacillati</taxon>
        <taxon>Bacillota</taxon>
        <taxon>Bacilli</taxon>
        <taxon>Bacillales</taxon>
        <taxon>Caryophanaceae</taxon>
        <taxon>Planococcus</taxon>
    </lineage>
</organism>
<dbReference type="SUPFAM" id="SSF53187">
    <property type="entry name" value="Zn-dependent exopeptidases"/>
    <property type="match status" value="1"/>
</dbReference>
<protein>
    <submittedName>
        <fullName evidence="2">Stage II sporulation protein P</fullName>
    </submittedName>
</protein>
<keyword evidence="3" id="KW-1185">Reference proteome</keyword>
<dbReference type="Pfam" id="PF07454">
    <property type="entry name" value="SpoIIP"/>
    <property type="match status" value="1"/>
</dbReference>
<evidence type="ECO:0000313" key="2">
    <source>
        <dbReference type="EMBL" id="AQU80702.1"/>
    </source>
</evidence>
<keyword evidence="1" id="KW-1133">Transmembrane helix</keyword>
<dbReference type="Proteomes" id="UP000189661">
    <property type="component" value="Chromosome"/>
</dbReference>
<reference evidence="2 3" key="1">
    <citation type="submission" date="2017-01" db="EMBL/GenBank/DDBJ databases">
        <title>Planococcus faecalis genome complete sequence.</title>
        <authorList>
            <person name="Lee P.C."/>
        </authorList>
    </citation>
    <scope>NUCLEOTIDE SEQUENCE [LARGE SCALE GENOMIC DNA]</scope>
    <source>
        <strain evidence="2 3">AJ003</strain>
    </source>
</reference>
<evidence type="ECO:0000313" key="3">
    <source>
        <dbReference type="Proteomes" id="UP000189661"/>
    </source>
</evidence>
<evidence type="ECO:0000256" key="1">
    <source>
        <dbReference type="SAM" id="Phobius"/>
    </source>
</evidence>
<feature type="transmembrane region" description="Helical" evidence="1">
    <location>
        <begin position="21"/>
        <end position="43"/>
    </location>
</feature>
<dbReference type="NCBIfam" id="TIGR02867">
    <property type="entry name" value="spore_II_P"/>
    <property type="match status" value="1"/>
</dbReference>
<dbReference type="InterPro" id="IPR010897">
    <property type="entry name" value="Spore_II_P"/>
</dbReference>
<keyword evidence="1" id="KW-0812">Transmembrane</keyword>
<sequence length="350" mass="39846">MSPSIHKNTQKMKKKKPGVTNLLYFAIMLATGLLILASAFIYINIKQHAYKNSETVEPGSKNFYLELFQHKSRETGLSDTALNPDKTSILQVGQPMRDEFQPAMKTLFEEKEQSSQNIENLFDDVMSGKQIDTGHSTFGKDVIYIYHSHSREAFLPYFKKISQPEDAYHSKINITLVGEMLEKALERRSIGTIANSTDIVRELNTRELDYGSSYSVSGEQVKTAQQKNRNLEIFLDIHRDSLRKDSTTVKLNKQDYARLLFVVGTGHKEFEKNLTFTKQLHQQLETQYPGLSKGTLEKDKSQGNGVYNQNLSPNAIIIEIGGVDNTVAELHRTVEALANVLSDYYWHEEK</sequence>
<accession>A0ABN4XRR4</accession>
<gene>
    <name evidence="2" type="ORF">AJGP001_16025</name>
</gene>
<name>A0ABN4XRR4_9BACL</name>